<dbReference type="EMBL" id="GGEC01059779">
    <property type="protein sequence ID" value="MBX40263.1"/>
    <property type="molecule type" value="Transcribed_RNA"/>
</dbReference>
<sequence length="35" mass="4059">MIKAFHCHPFTHSFPQPRPINVHSNPEITFTQGIK</sequence>
<evidence type="ECO:0000256" key="1">
    <source>
        <dbReference type="SAM" id="MobiDB-lite"/>
    </source>
</evidence>
<protein>
    <submittedName>
        <fullName evidence="2">Uncharacterized protein</fullName>
    </submittedName>
</protein>
<accession>A0A2P2NCQ8</accession>
<feature type="compositionally biased region" description="Polar residues" evidence="1">
    <location>
        <begin position="22"/>
        <end position="35"/>
    </location>
</feature>
<evidence type="ECO:0000313" key="2">
    <source>
        <dbReference type="EMBL" id="MBX40263.1"/>
    </source>
</evidence>
<organism evidence="2">
    <name type="scientific">Rhizophora mucronata</name>
    <name type="common">Asiatic mangrove</name>
    <dbReference type="NCBI Taxonomy" id="61149"/>
    <lineage>
        <taxon>Eukaryota</taxon>
        <taxon>Viridiplantae</taxon>
        <taxon>Streptophyta</taxon>
        <taxon>Embryophyta</taxon>
        <taxon>Tracheophyta</taxon>
        <taxon>Spermatophyta</taxon>
        <taxon>Magnoliopsida</taxon>
        <taxon>eudicotyledons</taxon>
        <taxon>Gunneridae</taxon>
        <taxon>Pentapetalae</taxon>
        <taxon>rosids</taxon>
        <taxon>fabids</taxon>
        <taxon>Malpighiales</taxon>
        <taxon>Rhizophoraceae</taxon>
        <taxon>Rhizophora</taxon>
    </lineage>
</organism>
<dbReference type="AlphaFoldDB" id="A0A2P2NCQ8"/>
<reference evidence="2" key="1">
    <citation type="submission" date="2018-02" db="EMBL/GenBank/DDBJ databases">
        <title>Rhizophora mucronata_Transcriptome.</title>
        <authorList>
            <person name="Meera S.P."/>
            <person name="Sreeshan A."/>
            <person name="Augustine A."/>
        </authorList>
    </citation>
    <scope>NUCLEOTIDE SEQUENCE</scope>
    <source>
        <tissue evidence="2">Leaf</tissue>
    </source>
</reference>
<proteinExistence type="predicted"/>
<feature type="region of interest" description="Disordered" evidence="1">
    <location>
        <begin position="16"/>
        <end position="35"/>
    </location>
</feature>
<name>A0A2P2NCQ8_RHIMU</name>